<evidence type="ECO:0000313" key="3">
    <source>
        <dbReference type="EMBL" id="MCB5363352.1"/>
    </source>
</evidence>
<dbReference type="PROSITE" id="PS51096">
    <property type="entry name" value="PTS_EIIA_TYPE_4"/>
    <property type="match status" value="1"/>
</dbReference>
<keyword evidence="3" id="KW-0762">Sugar transport</keyword>
<dbReference type="SUPFAM" id="SSF53062">
    <property type="entry name" value="PTS system fructose IIA component-like"/>
    <property type="match status" value="1"/>
</dbReference>
<dbReference type="InterPro" id="IPR051471">
    <property type="entry name" value="Bacterial_PTS_sugar_comp"/>
</dbReference>
<dbReference type="InterPro" id="IPR036662">
    <property type="entry name" value="PTS_EIIA_man-typ_sf"/>
</dbReference>
<name>A0ABS8CBE5_9BURK</name>
<dbReference type="Pfam" id="PF03610">
    <property type="entry name" value="EIIA-man"/>
    <property type="match status" value="1"/>
</dbReference>
<proteinExistence type="predicted"/>
<comment type="caution">
    <text evidence="3">The sequence shown here is derived from an EMBL/GenBank/DDBJ whole genome shotgun (WGS) entry which is preliminary data.</text>
</comment>
<dbReference type="Proteomes" id="UP000776983">
    <property type="component" value="Unassembled WGS sequence"/>
</dbReference>
<dbReference type="EMBL" id="JACDXW010000002">
    <property type="protein sequence ID" value="MCB5363352.1"/>
    <property type="molecule type" value="Genomic_DNA"/>
</dbReference>
<evidence type="ECO:0000259" key="2">
    <source>
        <dbReference type="PROSITE" id="PS51096"/>
    </source>
</evidence>
<keyword evidence="1" id="KW-0808">Transferase</keyword>
<dbReference type="Gene3D" id="3.40.50.510">
    <property type="entry name" value="Phosphotransferase system, mannose-type IIA component"/>
    <property type="match status" value="1"/>
</dbReference>
<keyword evidence="4" id="KW-1185">Reference proteome</keyword>
<protein>
    <submittedName>
        <fullName evidence="3">PTS sugar transporter subunit IIA</fullName>
    </submittedName>
</protein>
<feature type="domain" description="PTS EIIA type-4" evidence="2">
    <location>
        <begin position="3"/>
        <end position="133"/>
    </location>
</feature>
<sequence>MGTPRVVLVAHEPLASAWRDCAEHVLGHKPNVECVDVPADVDTEAMCQQLLERFSNMNDPNAHEHGFLLLCDVFGATPFNIARRVVRQLNREGERAALLTGTNLCMVLKSLTTTDIDLRSLASRVAEAGRKGVVDVCEGLAVMGPSSS</sequence>
<dbReference type="PANTHER" id="PTHR33799">
    <property type="entry name" value="PTS PERMEASE-RELATED-RELATED"/>
    <property type="match status" value="1"/>
</dbReference>
<evidence type="ECO:0000256" key="1">
    <source>
        <dbReference type="ARBA" id="ARBA00022679"/>
    </source>
</evidence>
<evidence type="ECO:0000313" key="4">
    <source>
        <dbReference type="Proteomes" id="UP000776983"/>
    </source>
</evidence>
<gene>
    <name evidence="3" type="ORF">H0484_06235</name>
</gene>
<dbReference type="RefSeq" id="WP_226953674.1">
    <property type="nucleotide sequence ID" value="NZ_JACDXW010000002.1"/>
</dbReference>
<keyword evidence="3" id="KW-0813">Transport</keyword>
<organism evidence="3 4">
    <name type="scientific">Mesopusillimonas faecipullorum</name>
    <dbReference type="NCBI Taxonomy" id="2755040"/>
    <lineage>
        <taxon>Bacteria</taxon>
        <taxon>Pseudomonadati</taxon>
        <taxon>Pseudomonadota</taxon>
        <taxon>Betaproteobacteria</taxon>
        <taxon>Burkholderiales</taxon>
        <taxon>Alcaligenaceae</taxon>
        <taxon>Mesopusillimonas</taxon>
    </lineage>
</organism>
<accession>A0ABS8CBE5</accession>
<dbReference type="PANTHER" id="PTHR33799:SF1">
    <property type="entry name" value="PTS SYSTEM MANNOSE-SPECIFIC EIIAB COMPONENT-RELATED"/>
    <property type="match status" value="1"/>
</dbReference>
<dbReference type="InterPro" id="IPR004701">
    <property type="entry name" value="PTS_EIIA_man-typ"/>
</dbReference>
<reference evidence="3 4" key="1">
    <citation type="submission" date="2020-07" db="EMBL/GenBank/DDBJ databases">
        <title>Pusillimonas sp. nov., isolated from poultry manure in Taiwan.</title>
        <authorList>
            <person name="Lin S.-Y."/>
            <person name="Tang Y.-S."/>
            <person name="Young C.-C."/>
        </authorList>
    </citation>
    <scope>NUCLEOTIDE SEQUENCE [LARGE SCALE GENOMIC DNA]</scope>
    <source>
        <strain evidence="3 4">CC-YST705</strain>
    </source>
</reference>